<accession>A0A919FRU4</accession>
<reference evidence="5" key="2">
    <citation type="submission" date="2020-09" db="EMBL/GenBank/DDBJ databases">
        <authorList>
            <person name="Sun Q."/>
            <person name="Zhou Y."/>
        </authorList>
    </citation>
    <scope>NUCLEOTIDE SEQUENCE</scope>
    <source>
        <strain evidence="5">CGMCC 4.7398</strain>
    </source>
</reference>
<dbReference type="Pfam" id="PF01451">
    <property type="entry name" value="LMWPc"/>
    <property type="match status" value="1"/>
</dbReference>
<evidence type="ECO:0000256" key="3">
    <source>
        <dbReference type="SAM" id="MobiDB-lite"/>
    </source>
</evidence>
<comment type="caution">
    <text evidence="5">The sequence shown here is derived from an EMBL/GenBank/DDBJ whole genome shotgun (WGS) entry which is preliminary data.</text>
</comment>
<reference evidence="5" key="1">
    <citation type="journal article" date="2014" name="Int. J. Syst. Evol. Microbiol.">
        <title>Complete genome sequence of Corynebacterium casei LMG S-19264T (=DSM 44701T), isolated from a smear-ripened cheese.</title>
        <authorList>
            <consortium name="US DOE Joint Genome Institute (JGI-PGF)"/>
            <person name="Walter F."/>
            <person name="Albersmeier A."/>
            <person name="Kalinowski J."/>
            <person name="Ruckert C."/>
        </authorList>
    </citation>
    <scope>NUCLEOTIDE SEQUENCE</scope>
    <source>
        <strain evidence="5">CGMCC 4.7398</strain>
    </source>
</reference>
<feature type="coiled-coil region" evidence="2">
    <location>
        <begin position="302"/>
        <end position="329"/>
    </location>
</feature>
<dbReference type="InterPro" id="IPR023485">
    <property type="entry name" value="Ptyr_pPase"/>
</dbReference>
<proteinExistence type="predicted"/>
<gene>
    <name evidence="5" type="ORF">GCM10017772_19390</name>
</gene>
<dbReference type="Gene3D" id="3.40.50.2300">
    <property type="match status" value="1"/>
</dbReference>
<feature type="region of interest" description="Disordered" evidence="3">
    <location>
        <begin position="68"/>
        <end position="93"/>
    </location>
</feature>
<dbReference type="RefSeq" id="WP_229872293.1">
    <property type="nucleotide sequence ID" value="NZ_BNAS01000002.1"/>
</dbReference>
<dbReference type="PANTHER" id="PTHR43428">
    <property type="entry name" value="ARSENATE REDUCTASE"/>
    <property type="match status" value="1"/>
</dbReference>
<dbReference type="PANTHER" id="PTHR43428:SF1">
    <property type="entry name" value="ARSENATE REDUCTASE"/>
    <property type="match status" value="1"/>
</dbReference>
<feature type="region of interest" description="Disordered" evidence="3">
    <location>
        <begin position="366"/>
        <end position="402"/>
    </location>
</feature>
<name>A0A919FRU4_9MICO</name>
<keyword evidence="1" id="KW-0059">Arsenical resistance</keyword>
<sequence length="402" mass="42773">MNPDELRSAQRLTMANPERLRLLARMLTHPAGRSTAEDLAPPAGADVGQDLEALVAVGLVALVGPMPPGAQAERSLSDRSLSDRSRCRRSRSNAPLYRVSSRGIAGFGAAALAAPRHAGEAALDVRDHDALLARLTETLSAGFAANAGAETVDRLVRECYSALSKQGGSFGHLPALTAWLATDRLAAMAEVTHGSPHDVLFVCITNTGRSQIAAAVTRRLAGDRIRVRTAGTRPVAEPDAMTETVLARRGLDGLIEFPRELTDDIVRTSGVIVTMGCGDSCPVYPGRRYLDWPLDDPAGRSVEEVERIVDDITARVRALIAEIDAVEASPGSGADPLPAGLARRGLPRLAWRQWSAVATALGAKVSERRDSPLARHQVPTSRAPRPRRRPWLPRAPGSPGAG</sequence>
<dbReference type="AlphaFoldDB" id="A0A919FRU4"/>
<keyword evidence="6" id="KW-1185">Reference proteome</keyword>
<dbReference type="InterPro" id="IPR036196">
    <property type="entry name" value="Ptyr_pPase_sf"/>
</dbReference>
<dbReference type="GO" id="GO:0046685">
    <property type="term" value="P:response to arsenic-containing substance"/>
    <property type="evidence" value="ECO:0007669"/>
    <property type="project" value="UniProtKB-KW"/>
</dbReference>
<feature type="domain" description="Phosphotyrosine protein phosphatase I" evidence="4">
    <location>
        <begin position="197"/>
        <end position="322"/>
    </location>
</feature>
<keyword evidence="2" id="KW-0175">Coiled coil</keyword>
<evidence type="ECO:0000313" key="6">
    <source>
        <dbReference type="Proteomes" id="UP000627369"/>
    </source>
</evidence>
<dbReference type="Proteomes" id="UP000627369">
    <property type="component" value="Unassembled WGS sequence"/>
</dbReference>
<dbReference type="EMBL" id="BNAS01000002">
    <property type="protein sequence ID" value="GHH71256.1"/>
    <property type="molecule type" value="Genomic_DNA"/>
</dbReference>
<protein>
    <recommendedName>
        <fullName evidence="4">Phosphotyrosine protein phosphatase I domain-containing protein</fullName>
    </recommendedName>
</protein>
<dbReference type="SUPFAM" id="SSF52788">
    <property type="entry name" value="Phosphotyrosine protein phosphatases I"/>
    <property type="match status" value="1"/>
</dbReference>
<feature type="compositionally biased region" description="Basic and acidic residues" evidence="3">
    <location>
        <begin position="75"/>
        <end position="85"/>
    </location>
</feature>
<dbReference type="SMART" id="SM00226">
    <property type="entry name" value="LMWPc"/>
    <property type="match status" value="1"/>
</dbReference>
<evidence type="ECO:0000256" key="2">
    <source>
        <dbReference type="SAM" id="Coils"/>
    </source>
</evidence>
<dbReference type="Gene3D" id="1.10.8.1060">
    <property type="entry name" value="Corynebacterium glutamicum thioredoxin-dependent arsenate reductase, N-terminal domain"/>
    <property type="match status" value="1"/>
</dbReference>
<dbReference type="Pfam" id="PF21234">
    <property type="entry name" value="Phosphatase-like_N"/>
    <property type="match status" value="1"/>
</dbReference>
<dbReference type="InterPro" id="IPR048716">
    <property type="entry name" value="Phosphatase-like_N"/>
</dbReference>
<evidence type="ECO:0000313" key="5">
    <source>
        <dbReference type="EMBL" id="GHH71256.1"/>
    </source>
</evidence>
<evidence type="ECO:0000256" key="1">
    <source>
        <dbReference type="ARBA" id="ARBA00022849"/>
    </source>
</evidence>
<evidence type="ECO:0000259" key="4">
    <source>
        <dbReference type="SMART" id="SM00226"/>
    </source>
</evidence>
<organism evidence="5 6">
    <name type="scientific">Promicromonospora soli</name>
    <dbReference type="NCBI Taxonomy" id="2035533"/>
    <lineage>
        <taxon>Bacteria</taxon>
        <taxon>Bacillati</taxon>
        <taxon>Actinomycetota</taxon>
        <taxon>Actinomycetes</taxon>
        <taxon>Micrococcales</taxon>
        <taxon>Promicromonosporaceae</taxon>
        <taxon>Promicromonospora</taxon>
    </lineage>
</organism>